<comment type="caution">
    <text evidence="6">The sequence shown here is derived from an EMBL/GenBank/DDBJ whole genome shotgun (WGS) entry which is preliminary data.</text>
</comment>
<feature type="domain" description="NAD-dependent epimerase/dehydratase" evidence="5">
    <location>
        <begin position="3"/>
        <end position="246"/>
    </location>
</feature>
<dbReference type="Pfam" id="PF01370">
    <property type="entry name" value="Epimerase"/>
    <property type="match status" value="1"/>
</dbReference>
<evidence type="ECO:0000256" key="4">
    <source>
        <dbReference type="ARBA" id="ARBA00023239"/>
    </source>
</evidence>
<dbReference type="PANTHER" id="PTHR43078:SF6">
    <property type="entry name" value="UDP-GLUCURONIC ACID DECARBOXYLASE 1"/>
    <property type="match status" value="1"/>
</dbReference>
<keyword evidence="2" id="KW-0210">Decarboxylase</keyword>
<evidence type="ECO:0000313" key="6">
    <source>
        <dbReference type="EMBL" id="NSL54708.1"/>
    </source>
</evidence>
<dbReference type="Gene3D" id="3.40.50.720">
    <property type="entry name" value="NAD(P)-binding Rossmann-like Domain"/>
    <property type="match status" value="1"/>
</dbReference>
<evidence type="ECO:0000256" key="1">
    <source>
        <dbReference type="ARBA" id="ARBA00001911"/>
    </source>
</evidence>
<evidence type="ECO:0000313" key="7">
    <source>
        <dbReference type="Proteomes" id="UP000778523"/>
    </source>
</evidence>
<sequence>MHVLVTGGAGFIGSHLVERHMQQGDSVHVVDNLSTGQRTNIQPWVGSPKFQFDEADILTWGGLEKASAWADRIYHLAAVVGVFRVLEDPVRVLATNIAGTERLLRFASAGHWKPQIIIASSSEVYGPTSAPLLEEEAMLYVHSGGKSRWSYAISKLSNETQGLAYARQHELPICIVRLFNTIGLRQRGQYGMVVPRFVQQVLRGGPLTIYGDGQQTRSFCDARDTAAALDALAGLPGAAGEIVNVGNDREISIRALADLVCERAQRPVEKKFLSYVEAYGEQYDDIQRRRPSLAKLQRLTGFRHRWTLESTLDELIAQHRDGSEA</sequence>
<evidence type="ECO:0000259" key="5">
    <source>
        <dbReference type="Pfam" id="PF01370"/>
    </source>
</evidence>
<keyword evidence="3" id="KW-0520">NAD</keyword>
<dbReference type="InterPro" id="IPR044516">
    <property type="entry name" value="UXS-like"/>
</dbReference>
<name>A0ABX2IDX3_9RHOO</name>
<dbReference type="SUPFAM" id="SSF51735">
    <property type="entry name" value="NAD(P)-binding Rossmann-fold domains"/>
    <property type="match status" value="1"/>
</dbReference>
<keyword evidence="7" id="KW-1185">Reference proteome</keyword>
<reference evidence="6 7" key="1">
    <citation type="submission" date="2020-06" db="EMBL/GenBank/DDBJ databases">
        <title>Draft genome of Uliginosibacterium sp. IMCC34675.</title>
        <authorList>
            <person name="Song J."/>
        </authorList>
    </citation>
    <scope>NUCLEOTIDE SEQUENCE [LARGE SCALE GENOMIC DNA]</scope>
    <source>
        <strain evidence="6 7">IMCC34675</strain>
    </source>
</reference>
<dbReference type="RefSeq" id="WP_170021164.1">
    <property type="nucleotide sequence ID" value="NZ_JABCSC020000001.1"/>
</dbReference>
<dbReference type="EMBL" id="JABCSC020000001">
    <property type="protein sequence ID" value="NSL54708.1"/>
    <property type="molecule type" value="Genomic_DNA"/>
</dbReference>
<protein>
    <submittedName>
        <fullName evidence="6">NAD-dependent epimerase/dehydratase family protein</fullName>
    </submittedName>
</protein>
<accession>A0ABX2IDX3</accession>
<dbReference type="Proteomes" id="UP000778523">
    <property type="component" value="Unassembled WGS sequence"/>
</dbReference>
<evidence type="ECO:0000256" key="3">
    <source>
        <dbReference type="ARBA" id="ARBA00023027"/>
    </source>
</evidence>
<dbReference type="PANTHER" id="PTHR43078">
    <property type="entry name" value="UDP-GLUCURONIC ACID DECARBOXYLASE-RELATED"/>
    <property type="match status" value="1"/>
</dbReference>
<dbReference type="InterPro" id="IPR036291">
    <property type="entry name" value="NAD(P)-bd_dom_sf"/>
</dbReference>
<gene>
    <name evidence="6" type="ORF">HJ583_006710</name>
</gene>
<proteinExistence type="predicted"/>
<evidence type="ECO:0000256" key="2">
    <source>
        <dbReference type="ARBA" id="ARBA00022793"/>
    </source>
</evidence>
<dbReference type="InterPro" id="IPR001509">
    <property type="entry name" value="Epimerase_deHydtase"/>
</dbReference>
<comment type="cofactor">
    <cofactor evidence="1">
        <name>NAD(+)</name>
        <dbReference type="ChEBI" id="CHEBI:57540"/>
    </cofactor>
</comment>
<organism evidence="6 7">
    <name type="scientific">Uliginosibacterium aquaticum</name>
    <dbReference type="NCBI Taxonomy" id="2731212"/>
    <lineage>
        <taxon>Bacteria</taxon>
        <taxon>Pseudomonadati</taxon>
        <taxon>Pseudomonadota</taxon>
        <taxon>Betaproteobacteria</taxon>
        <taxon>Rhodocyclales</taxon>
        <taxon>Zoogloeaceae</taxon>
        <taxon>Uliginosibacterium</taxon>
    </lineage>
</organism>
<keyword evidence="4" id="KW-0456">Lyase</keyword>